<protein>
    <submittedName>
        <fullName evidence="2">Uncharacterized protein</fullName>
    </submittedName>
</protein>
<dbReference type="Proteomes" id="UP000449846">
    <property type="component" value="Unassembled WGS sequence"/>
</dbReference>
<sequence>MPHIEFIRSVFSGGVMEDPFMGTDREDPKPLTPPPQQEFPDPLPERERLQGEPADLEDEREAAPETKIVAGHYKTNRPW</sequence>
<comment type="caution">
    <text evidence="2">The sequence shown here is derived from an EMBL/GenBank/DDBJ whole genome shotgun (WGS) entry which is preliminary data.</text>
</comment>
<dbReference type="EMBL" id="WMIG01000036">
    <property type="protein sequence ID" value="MTH62437.1"/>
    <property type="molecule type" value="Genomic_DNA"/>
</dbReference>
<organism evidence="2 3">
    <name type="scientific">Paracoccus litorisediminis</name>
    <dbReference type="NCBI Taxonomy" id="2006130"/>
    <lineage>
        <taxon>Bacteria</taxon>
        <taxon>Pseudomonadati</taxon>
        <taxon>Pseudomonadota</taxon>
        <taxon>Alphaproteobacteria</taxon>
        <taxon>Rhodobacterales</taxon>
        <taxon>Paracoccaceae</taxon>
        <taxon>Paracoccus</taxon>
    </lineage>
</organism>
<accession>A0A844HVS9</accession>
<gene>
    <name evidence="2" type="ORF">GL300_24975</name>
</gene>
<evidence type="ECO:0000313" key="3">
    <source>
        <dbReference type="Proteomes" id="UP000449846"/>
    </source>
</evidence>
<reference evidence="2 3" key="1">
    <citation type="submission" date="2019-11" db="EMBL/GenBank/DDBJ databases">
        <authorList>
            <person name="Dong K."/>
        </authorList>
    </citation>
    <scope>NUCLEOTIDE SEQUENCE [LARGE SCALE GENOMIC DNA]</scope>
    <source>
        <strain evidence="2 3">NBRC 112902</strain>
    </source>
</reference>
<dbReference type="AlphaFoldDB" id="A0A844HVS9"/>
<evidence type="ECO:0000313" key="2">
    <source>
        <dbReference type="EMBL" id="MTH62437.1"/>
    </source>
</evidence>
<keyword evidence="3" id="KW-1185">Reference proteome</keyword>
<dbReference type="RefSeq" id="WP_155042383.1">
    <property type="nucleotide sequence ID" value="NZ_WMIG01000036.1"/>
</dbReference>
<proteinExistence type="predicted"/>
<evidence type="ECO:0000256" key="1">
    <source>
        <dbReference type="SAM" id="MobiDB-lite"/>
    </source>
</evidence>
<feature type="region of interest" description="Disordered" evidence="1">
    <location>
        <begin position="15"/>
        <end position="79"/>
    </location>
</feature>
<name>A0A844HVS9_9RHOB</name>